<dbReference type="Pfam" id="PF26273">
    <property type="entry name" value="Gly_zipper"/>
    <property type="match status" value="1"/>
</dbReference>
<organism evidence="3 4">
    <name type="scientific">Floccifex porci</name>
    <dbReference type="NCBI Taxonomy" id="2606629"/>
    <lineage>
        <taxon>Bacteria</taxon>
        <taxon>Bacillati</taxon>
        <taxon>Bacillota</taxon>
        <taxon>Erysipelotrichia</taxon>
        <taxon>Erysipelotrichales</taxon>
        <taxon>Erysipelotrichaceae</taxon>
        <taxon>Floccifex</taxon>
    </lineage>
</organism>
<evidence type="ECO:0000259" key="2">
    <source>
        <dbReference type="Pfam" id="PF26273"/>
    </source>
</evidence>
<evidence type="ECO:0000313" key="4">
    <source>
        <dbReference type="Proteomes" id="UP000470082"/>
    </source>
</evidence>
<keyword evidence="4" id="KW-1185">Reference proteome</keyword>
<evidence type="ECO:0000313" key="3">
    <source>
        <dbReference type="EMBL" id="MSS01561.1"/>
    </source>
</evidence>
<reference evidence="3 4" key="1">
    <citation type="submission" date="2019-08" db="EMBL/GenBank/DDBJ databases">
        <title>In-depth cultivation of the pig gut microbiome towards novel bacterial diversity and tailored functional studies.</title>
        <authorList>
            <person name="Wylensek D."/>
            <person name="Hitch T.C.A."/>
            <person name="Clavel T."/>
        </authorList>
    </citation>
    <scope>NUCLEOTIDE SEQUENCE [LARGE SCALE GENOMIC DNA]</scope>
    <source>
        <strain evidence="3 4">LKV-178-WT-2G</strain>
    </source>
</reference>
<name>A0A7X2N353_9FIRM</name>
<gene>
    <name evidence="3" type="ORF">FYJ50_05525</name>
</gene>
<feature type="transmembrane region" description="Helical" evidence="1">
    <location>
        <begin position="6"/>
        <end position="25"/>
    </location>
</feature>
<evidence type="ECO:0000256" key="1">
    <source>
        <dbReference type="SAM" id="Phobius"/>
    </source>
</evidence>
<protein>
    <recommendedName>
        <fullName evidence="2">Glycine zipper-like domain-containing protein</fullName>
    </recommendedName>
</protein>
<sequence length="82" mass="8860">MIYDFIHAALPFIIIGLVLAVFFAFRSKSNSENNYSTTGMALGMCFGSLLGTLEIVNIGIGLSLGMLIGLCFGSLIEKKKEH</sequence>
<proteinExistence type="predicted"/>
<keyword evidence="1" id="KW-0812">Transmembrane</keyword>
<dbReference type="AlphaFoldDB" id="A0A7X2N353"/>
<accession>A0A7X2N353</accession>
<keyword evidence="1" id="KW-1133">Transmembrane helix</keyword>
<dbReference type="Proteomes" id="UP000470082">
    <property type="component" value="Unassembled WGS sequence"/>
</dbReference>
<dbReference type="InterPro" id="IPR058598">
    <property type="entry name" value="Gly_zipper-like_dom"/>
</dbReference>
<feature type="domain" description="Glycine zipper-like" evidence="2">
    <location>
        <begin position="30"/>
        <end position="79"/>
    </location>
</feature>
<dbReference type="RefSeq" id="WP_154460095.1">
    <property type="nucleotide sequence ID" value="NZ_VUMM01000008.1"/>
</dbReference>
<feature type="transmembrane region" description="Helical" evidence="1">
    <location>
        <begin position="58"/>
        <end position="76"/>
    </location>
</feature>
<keyword evidence="1" id="KW-0472">Membrane</keyword>
<dbReference type="EMBL" id="VUMM01000008">
    <property type="protein sequence ID" value="MSS01561.1"/>
    <property type="molecule type" value="Genomic_DNA"/>
</dbReference>
<comment type="caution">
    <text evidence="3">The sequence shown here is derived from an EMBL/GenBank/DDBJ whole genome shotgun (WGS) entry which is preliminary data.</text>
</comment>